<sequence>MIAQVSQNPELSPVFEDLFDADGASINVRPVTDYLPLEVQVSYGEFVGAAANRGESAIGFYTAAHTKGDPASAVLLNPSKNLKINPRLGDGLIVIGPLK</sequence>
<name>A0A6J6TZF4_9ZZZZ</name>
<dbReference type="EMBL" id="CAEZZE010000092">
    <property type="protein sequence ID" value="CAB4751737.1"/>
    <property type="molecule type" value="Genomic_DNA"/>
</dbReference>
<accession>A0A6J6TZF4</accession>
<gene>
    <name evidence="1" type="ORF">UFOPK2827_00591</name>
</gene>
<reference evidence="1" key="1">
    <citation type="submission" date="2020-05" db="EMBL/GenBank/DDBJ databases">
        <authorList>
            <person name="Chiriac C."/>
            <person name="Salcher M."/>
            <person name="Ghai R."/>
            <person name="Kavagutti S V."/>
        </authorList>
    </citation>
    <scope>NUCLEOTIDE SEQUENCE</scope>
</reference>
<organism evidence="1">
    <name type="scientific">freshwater metagenome</name>
    <dbReference type="NCBI Taxonomy" id="449393"/>
    <lineage>
        <taxon>unclassified sequences</taxon>
        <taxon>metagenomes</taxon>
        <taxon>ecological metagenomes</taxon>
    </lineage>
</organism>
<proteinExistence type="predicted"/>
<evidence type="ECO:0000313" key="1">
    <source>
        <dbReference type="EMBL" id="CAB4751737.1"/>
    </source>
</evidence>
<protein>
    <submittedName>
        <fullName evidence="1">Unannotated protein</fullName>
    </submittedName>
</protein>
<dbReference type="AlphaFoldDB" id="A0A6J6TZF4"/>